<dbReference type="AlphaFoldDB" id="A0A7S4U7R2"/>
<dbReference type="GO" id="GO:0043171">
    <property type="term" value="P:peptide catabolic process"/>
    <property type="evidence" value="ECO:0007669"/>
    <property type="project" value="TreeGrafter"/>
</dbReference>
<evidence type="ECO:0000259" key="8">
    <source>
        <dbReference type="Pfam" id="PF00675"/>
    </source>
</evidence>
<dbReference type="FunFam" id="3.30.830.10:FF:000004">
    <property type="entry name" value="Putative insulin-degrading enzyme"/>
    <property type="match status" value="1"/>
</dbReference>
<keyword evidence="7" id="KW-0732">Signal</keyword>
<dbReference type="GO" id="GO:0051603">
    <property type="term" value="P:proteolysis involved in protein catabolic process"/>
    <property type="evidence" value="ECO:0007669"/>
    <property type="project" value="TreeGrafter"/>
</dbReference>
<dbReference type="Pfam" id="PF05193">
    <property type="entry name" value="Peptidase_M16_C"/>
    <property type="match status" value="1"/>
</dbReference>
<evidence type="ECO:0000256" key="3">
    <source>
        <dbReference type="ARBA" id="ARBA00022723"/>
    </source>
</evidence>
<evidence type="ECO:0000256" key="6">
    <source>
        <dbReference type="ARBA" id="ARBA00023049"/>
    </source>
</evidence>
<dbReference type="SUPFAM" id="SSF63411">
    <property type="entry name" value="LuxS/MPP-like metallohydrolase"/>
    <property type="match status" value="4"/>
</dbReference>
<evidence type="ECO:0000259" key="9">
    <source>
        <dbReference type="Pfam" id="PF05193"/>
    </source>
</evidence>
<comment type="similarity">
    <text evidence="1">Belongs to the peptidase M16 family.</text>
</comment>
<evidence type="ECO:0000256" key="1">
    <source>
        <dbReference type="ARBA" id="ARBA00007261"/>
    </source>
</evidence>
<name>A0A7S4U7R2_GUITH</name>
<keyword evidence="4" id="KW-0378">Hydrolase</keyword>
<dbReference type="InterPro" id="IPR032632">
    <property type="entry name" value="Peptidase_M16_M"/>
</dbReference>
<accession>A0A7S4U7R2</accession>
<dbReference type="GO" id="GO:0005739">
    <property type="term" value="C:mitochondrion"/>
    <property type="evidence" value="ECO:0007669"/>
    <property type="project" value="TreeGrafter"/>
</dbReference>
<dbReference type="InterPro" id="IPR011249">
    <property type="entry name" value="Metalloenz_LuxS/M16"/>
</dbReference>
<keyword evidence="5" id="KW-0862">Zinc</keyword>
<evidence type="ECO:0000313" key="12">
    <source>
        <dbReference type="EMBL" id="CAE2333802.1"/>
    </source>
</evidence>
<dbReference type="Pfam" id="PF16187">
    <property type="entry name" value="Peptidase_M16_M"/>
    <property type="match status" value="1"/>
</dbReference>
<keyword evidence="2" id="KW-0645">Protease</keyword>
<dbReference type="FunFam" id="3.30.830.10:FF:000005">
    <property type="entry name" value="nardilysin isoform X1"/>
    <property type="match status" value="1"/>
</dbReference>
<feature type="domain" description="Peptidase M16 N-terminal" evidence="8">
    <location>
        <begin position="183"/>
        <end position="320"/>
    </location>
</feature>
<evidence type="ECO:0000259" key="11">
    <source>
        <dbReference type="Pfam" id="PF22456"/>
    </source>
</evidence>
<dbReference type="Pfam" id="PF00675">
    <property type="entry name" value="Peptidase_M16"/>
    <property type="match status" value="1"/>
</dbReference>
<dbReference type="InterPro" id="IPR054734">
    <property type="entry name" value="PqqF-like_C_4"/>
</dbReference>
<evidence type="ECO:0000256" key="5">
    <source>
        <dbReference type="ARBA" id="ARBA00022833"/>
    </source>
</evidence>
<protein>
    <recommendedName>
        <fullName evidence="13">Insulin-degrading enzyme</fullName>
    </recommendedName>
</protein>
<dbReference type="InterPro" id="IPR050626">
    <property type="entry name" value="Peptidase_M16"/>
</dbReference>
<dbReference type="InterPro" id="IPR007863">
    <property type="entry name" value="Peptidase_M16_C"/>
</dbReference>
<organism evidence="12">
    <name type="scientific">Guillardia theta</name>
    <name type="common">Cryptophyte</name>
    <name type="synonym">Cryptomonas phi</name>
    <dbReference type="NCBI Taxonomy" id="55529"/>
    <lineage>
        <taxon>Eukaryota</taxon>
        <taxon>Cryptophyceae</taxon>
        <taxon>Pyrenomonadales</taxon>
        <taxon>Geminigeraceae</taxon>
        <taxon>Guillardia</taxon>
    </lineage>
</organism>
<dbReference type="InterPro" id="IPR011765">
    <property type="entry name" value="Pept_M16_N"/>
</dbReference>
<feature type="domain" description="Peptidase M16 middle/third" evidence="10">
    <location>
        <begin position="541"/>
        <end position="822"/>
    </location>
</feature>
<dbReference type="EMBL" id="HBKN01044509">
    <property type="protein sequence ID" value="CAE2333802.1"/>
    <property type="molecule type" value="Transcribed_RNA"/>
</dbReference>
<dbReference type="GO" id="GO:0005829">
    <property type="term" value="C:cytosol"/>
    <property type="evidence" value="ECO:0007669"/>
    <property type="project" value="TreeGrafter"/>
</dbReference>
<dbReference type="Pfam" id="PF22456">
    <property type="entry name" value="PqqF-like_C_4"/>
    <property type="match status" value="1"/>
</dbReference>
<feature type="domain" description="Peptidase M16 C-terminal" evidence="9">
    <location>
        <begin position="347"/>
        <end position="528"/>
    </location>
</feature>
<dbReference type="GO" id="GO:0046872">
    <property type="term" value="F:metal ion binding"/>
    <property type="evidence" value="ECO:0007669"/>
    <property type="project" value="UniProtKB-KW"/>
</dbReference>
<keyword evidence="3" id="KW-0479">Metal-binding</keyword>
<dbReference type="Gene3D" id="3.30.830.10">
    <property type="entry name" value="Metalloenzyme, LuxS/M16 peptidase-like"/>
    <property type="match status" value="4"/>
</dbReference>
<feature type="signal peptide" evidence="7">
    <location>
        <begin position="1"/>
        <end position="35"/>
    </location>
</feature>
<evidence type="ECO:0000256" key="4">
    <source>
        <dbReference type="ARBA" id="ARBA00022801"/>
    </source>
</evidence>
<feature type="domain" description="Coenzyme PQQ synthesis protein F-like C-terminal lobe" evidence="11">
    <location>
        <begin position="935"/>
        <end position="1034"/>
    </location>
</feature>
<sequence length="1135" mass="127554">MEAPGLMRSVHAMRSLLPLWHLLLVLLFSNNASHGFQTANHLGSAVSGRGRLLACGRAVCASPRLRARRAVPLAMVEDKGRRETGGDAQVSLAVKLLMSRRGFISASAAAAASGVVLKDLSSLVAPAAHAEDAVVREEVMYDLGLDKDYKAPGRIMVDPEGTVETSPADKRSYRSLVLANGLRVLIASDPKVETSAAALNVHVGHFSDPDYVPGLAHFCEHMLFLGNKKFPQEGELENFLSSYSGSSNAYTSDEDTCYFFNLNSAGFRPALERFSQFFVSPLFTATAVSREINAVDSENSKNLQTDSWRFNQLEKVRANPAHPVAKFGTGNKETLEVNLKKSGRDVREELLKFYDKYYSANMMSLAVIGREDLNTLQSWVEELFSPIPNKDVKPPEESWAGKILPYSREASNVVYNVVPIQDERSLLLTWQIPYKSKEDKERRMKSKPDRVIGSILGYEGKNSLLSYLKTEKGLVSSIFAGVADSVADFQSFVVSVELTIEGFKRRDEVVASIFSYLDLVRREGIPSYVLREVEDLSQVFWRFKETEEPDRFVGVVSSMQAFKDPRLYLSGPALARDLQLDLAQELLSALTPQSAMLTYASKEFAKDAKMRERWYGTSYYTEEADKSRWGRLPLAGVSVPQPNPFIPSNFDIKGSIVEDLAKPAIPPSLLVDDSTWRLFFKQDRRYGKPKAVAYVLISQFDSLLGTGTTPRTSALTKLLTASLADALTEFSYDAAVAGLQYSCDFTQRGVRLNFGGYNDKLADFLLSVAERIKTHVPEGEDKLARYKDLISRDLRAFTTQQPYQHAAEFSRLCLELPAYLPTDVERELDGISLKELKEWTKRLWEQGYSQLLIQGNVREEEARAVAGRMREIFSFKEVPEEQRSLPRLLELPIVREGRGNLLRRKELNPDNPNSAVVVQFQNVNPDLKEQMAMEVLASIVQQPFYSELRTNQQLGYIVYAGIAKRDGSRFLIFTTQSSVVDANEIASRIFSFVDSFDKQLEQLGEDQVSKFVTSLIERKQETDKKLADEVLGHWDEIATSQYNFDRYKEEVEALRLVDKRLLQQVWASVVKTGGEQRRAITCEVYSQQLPNTQQLLAKEPKDGSRLILDPEAFRKQLNKVARRPAKEPQLRASSA</sequence>
<dbReference type="PANTHER" id="PTHR43690">
    <property type="entry name" value="NARDILYSIN"/>
    <property type="match status" value="1"/>
</dbReference>
<evidence type="ECO:0000256" key="2">
    <source>
        <dbReference type="ARBA" id="ARBA00022670"/>
    </source>
</evidence>
<feature type="chain" id="PRO_5030633088" description="Insulin-degrading enzyme" evidence="7">
    <location>
        <begin position="36"/>
        <end position="1135"/>
    </location>
</feature>
<keyword evidence="6" id="KW-0482">Metalloprotease</keyword>
<evidence type="ECO:0000256" key="7">
    <source>
        <dbReference type="SAM" id="SignalP"/>
    </source>
</evidence>
<reference evidence="12" key="1">
    <citation type="submission" date="2021-01" db="EMBL/GenBank/DDBJ databases">
        <authorList>
            <person name="Corre E."/>
            <person name="Pelletier E."/>
            <person name="Niang G."/>
            <person name="Scheremetjew M."/>
            <person name="Finn R."/>
            <person name="Kale V."/>
            <person name="Holt S."/>
            <person name="Cochrane G."/>
            <person name="Meng A."/>
            <person name="Brown T."/>
            <person name="Cohen L."/>
        </authorList>
    </citation>
    <scope>NUCLEOTIDE SEQUENCE</scope>
    <source>
        <strain evidence="12">CCMP 2712</strain>
    </source>
</reference>
<dbReference type="GO" id="GO:0004222">
    <property type="term" value="F:metalloendopeptidase activity"/>
    <property type="evidence" value="ECO:0007669"/>
    <property type="project" value="TreeGrafter"/>
</dbReference>
<dbReference type="PANTHER" id="PTHR43690:SF18">
    <property type="entry name" value="INSULIN-DEGRADING ENZYME-RELATED"/>
    <property type="match status" value="1"/>
</dbReference>
<gene>
    <name evidence="12" type="ORF">GTHE00462_LOCUS34868</name>
</gene>
<evidence type="ECO:0008006" key="13">
    <source>
        <dbReference type="Google" id="ProtNLM"/>
    </source>
</evidence>
<proteinExistence type="inferred from homology"/>
<evidence type="ECO:0000259" key="10">
    <source>
        <dbReference type="Pfam" id="PF16187"/>
    </source>
</evidence>